<feature type="region of interest" description="Disordered" evidence="1">
    <location>
        <begin position="115"/>
        <end position="149"/>
    </location>
</feature>
<accession>A0AAD4XZ37</accession>
<proteinExistence type="predicted"/>
<evidence type="ECO:0000313" key="2">
    <source>
        <dbReference type="EMBL" id="KAI4529119.1"/>
    </source>
</evidence>
<comment type="caution">
    <text evidence="2">The sequence shown here is derived from an EMBL/GenBank/DDBJ whole genome shotgun (WGS) entry which is preliminary data.</text>
</comment>
<evidence type="ECO:0000313" key="3">
    <source>
        <dbReference type="Proteomes" id="UP001214576"/>
    </source>
</evidence>
<dbReference type="Proteomes" id="UP001214576">
    <property type="component" value="Unassembled WGS sequence"/>
</dbReference>
<sequence>MKRAQFWTADSGHSQLHMTLSRTEIPLASPSSNNTNTSLLLIKSHFKTVTGLQRNEIICLVWGCGTDCHEESVAAWPLCSNSCLDGKFRSLFCCNVFRLYTCREIKDTKLQEKQRQPAKVTSLVNPGIRGHRQTSDHKQGSQSHNQRQAHEVLHYPSTKRLIKYRGSSIWESSTYSWYLKALE</sequence>
<reference evidence="2" key="1">
    <citation type="submission" date="2022-03" db="EMBL/GenBank/DDBJ databases">
        <title>Genomic analyses of argali, domestic sheep and their hybrids provide insights into chromosomal evolution, heterosis and genetic basis of agronomic traits.</title>
        <authorList>
            <person name="Li M."/>
        </authorList>
    </citation>
    <scope>NUCLEOTIDE SEQUENCE</scope>
    <source>
        <strain evidence="2">CAU-MHL-2022a</strain>
        <tissue evidence="2">Skin</tissue>
    </source>
</reference>
<gene>
    <name evidence="2" type="ORF">MG293_020793</name>
</gene>
<dbReference type="AlphaFoldDB" id="A0AAD4XZ37"/>
<organism evidence="2 3">
    <name type="scientific">Ovis ammon polii</name>
    <dbReference type="NCBI Taxonomy" id="230172"/>
    <lineage>
        <taxon>Eukaryota</taxon>
        <taxon>Metazoa</taxon>
        <taxon>Chordata</taxon>
        <taxon>Craniata</taxon>
        <taxon>Vertebrata</taxon>
        <taxon>Euteleostomi</taxon>
        <taxon>Mammalia</taxon>
        <taxon>Eutheria</taxon>
        <taxon>Laurasiatheria</taxon>
        <taxon>Artiodactyla</taxon>
        <taxon>Ruminantia</taxon>
        <taxon>Pecora</taxon>
        <taxon>Bovidae</taxon>
        <taxon>Caprinae</taxon>
        <taxon>Ovis</taxon>
    </lineage>
</organism>
<keyword evidence="3" id="KW-1185">Reference proteome</keyword>
<name>A0AAD4XZ37_OVIAM</name>
<dbReference type="EMBL" id="JAKZEL010000029">
    <property type="protein sequence ID" value="KAI4529119.1"/>
    <property type="molecule type" value="Genomic_DNA"/>
</dbReference>
<evidence type="ECO:0000256" key="1">
    <source>
        <dbReference type="SAM" id="MobiDB-lite"/>
    </source>
</evidence>
<protein>
    <submittedName>
        <fullName evidence="2">Uncharacterized protein</fullName>
    </submittedName>
</protein>